<reference evidence="1" key="1">
    <citation type="submission" date="2021-10" db="EMBL/GenBank/DDBJ databases">
        <title>Psilocybe cubensis genome.</title>
        <authorList>
            <person name="Mckernan K.J."/>
            <person name="Crawford S."/>
            <person name="Trippe A."/>
            <person name="Kane L.T."/>
            <person name="Mclaughlin S."/>
        </authorList>
    </citation>
    <scope>NUCLEOTIDE SEQUENCE</scope>
    <source>
        <strain evidence="1">MGC-MH-2018</strain>
    </source>
</reference>
<evidence type="ECO:0000313" key="2">
    <source>
        <dbReference type="Proteomes" id="UP000664032"/>
    </source>
</evidence>
<name>A0ACB8GTX6_PSICU</name>
<protein>
    <submittedName>
        <fullName evidence="1">Uncharacterized protein</fullName>
    </submittedName>
</protein>
<comment type="caution">
    <text evidence="1">The sequence shown here is derived from an EMBL/GenBank/DDBJ whole genome shotgun (WGS) entry which is preliminary data.</text>
</comment>
<evidence type="ECO:0000313" key="1">
    <source>
        <dbReference type="EMBL" id="KAH9478882.1"/>
    </source>
</evidence>
<gene>
    <name evidence="1" type="ORF">JR316_0009344</name>
</gene>
<accession>A0ACB8GTX6</accession>
<sequence length="186" mass="20073">MPNPRHLACKDLGLPRCHLRLRAVTIRGTTRKVGDALSAISKRIARCRIRNPRSKKPKQPPAPTATPPTLVVEPPSPTPTSSSTPTTQTSRSGMAFPHSPTPTAINTRSSLSLSLAPGLPMEVDALRAPQQHSDGYSRLGPIQPREGIQTARRGGGPPRVFGANRPRCHMSSTLVREVVTLVSMYI</sequence>
<organism evidence="1 2">
    <name type="scientific">Psilocybe cubensis</name>
    <name type="common">Psychedelic mushroom</name>
    <name type="synonym">Stropharia cubensis</name>
    <dbReference type="NCBI Taxonomy" id="181762"/>
    <lineage>
        <taxon>Eukaryota</taxon>
        <taxon>Fungi</taxon>
        <taxon>Dikarya</taxon>
        <taxon>Basidiomycota</taxon>
        <taxon>Agaricomycotina</taxon>
        <taxon>Agaricomycetes</taxon>
        <taxon>Agaricomycetidae</taxon>
        <taxon>Agaricales</taxon>
        <taxon>Agaricineae</taxon>
        <taxon>Strophariaceae</taxon>
        <taxon>Psilocybe</taxon>
    </lineage>
</organism>
<dbReference type="Proteomes" id="UP000664032">
    <property type="component" value="Unassembled WGS sequence"/>
</dbReference>
<dbReference type="EMBL" id="JAFIQS020000008">
    <property type="protein sequence ID" value="KAH9478882.1"/>
    <property type="molecule type" value="Genomic_DNA"/>
</dbReference>
<proteinExistence type="predicted"/>
<keyword evidence="2" id="KW-1185">Reference proteome</keyword>